<evidence type="ECO:0000256" key="1">
    <source>
        <dbReference type="SAM" id="Phobius"/>
    </source>
</evidence>
<comment type="caution">
    <text evidence="3">The sequence shown here is derived from an EMBL/GenBank/DDBJ whole genome shotgun (WGS) entry which is preliminary data.</text>
</comment>
<gene>
    <name evidence="3" type="ORF">GCM10011571_25580</name>
</gene>
<evidence type="ECO:0000259" key="2">
    <source>
        <dbReference type="Pfam" id="PF07662"/>
    </source>
</evidence>
<proteinExistence type="predicted"/>
<reference evidence="3" key="2">
    <citation type="submission" date="2020-09" db="EMBL/GenBank/DDBJ databases">
        <authorList>
            <person name="Sun Q."/>
            <person name="Zhou Y."/>
        </authorList>
    </citation>
    <scope>NUCLEOTIDE SEQUENCE</scope>
    <source>
        <strain evidence="3">CGMCC 1.15179</strain>
    </source>
</reference>
<evidence type="ECO:0000313" key="4">
    <source>
        <dbReference type="Proteomes" id="UP000625210"/>
    </source>
</evidence>
<dbReference type="GO" id="GO:0015293">
    <property type="term" value="F:symporter activity"/>
    <property type="evidence" value="ECO:0007669"/>
    <property type="project" value="TreeGrafter"/>
</dbReference>
<feature type="transmembrane region" description="Helical" evidence="1">
    <location>
        <begin position="42"/>
        <end position="62"/>
    </location>
</feature>
<dbReference type="AlphaFoldDB" id="A0A8J2VJ48"/>
<keyword evidence="1" id="KW-0812">Transmembrane</keyword>
<evidence type="ECO:0000313" key="3">
    <source>
        <dbReference type="EMBL" id="GGE22388.1"/>
    </source>
</evidence>
<sequence>MKLALNVGALLIAFVGLIALLNGILGGIGDLFGVAGLTLQKVLGYVFAPIAFVIGVPWSEAIQAGSYIGTKMVVAYSALGPHINELSTKTAAIVTFALCGFANFSSIAIQIGTIGGLAPERRRDVPLRHQSVDRRYTGQSLKCGDCGDFDFLRTTSPARTSVSRRVEPIGSLFYK</sequence>
<dbReference type="PANTHER" id="PTHR10590">
    <property type="entry name" value="SODIUM/NUCLEOSIDE COTRANSPORTER"/>
    <property type="match status" value="1"/>
</dbReference>
<dbReference type="EMBL" id="BMHQ01000009">
    <property type="protein sequence ID" value="GGE22388.1"/>
    <property type="molecule type" value="Genomic_DNA"/>
</dbReference>
<organism evidence="3 4">
    <name type="scientific">Marinithermofilum abyssi</name>
    <dbReference type="NCBI Taxonomy" id="1571185"/>
    <lineage>
        <taxon>Bacteria</taxon>
        <taxon>Bacillati</taxon>
        <taxon>Bacillota</taxon>
        <taxon>Bacilli</taxon>
        <taxon>Bacillales</taxon>
        <taxon>Thermoactinomycetaceae</taxon>
        <taxon>Marinithermofilum</taxon>
    </lineage>
</organism>
<dbReference type="GO" id="GO:0005886">
    <property type="term" value="C:plasma membrane"/>
    <property type="evidence" value="ECO:0007669"/>
    <property type="project" value="TreeGrafter"/>
</dbReference>
<dbReference type="GO" id="GO:0005337">
    <property type="term" value="F:nucleoside transmembrane transporter activity"/>
    <property type="evidence" value="ECO:0007669"/>
    <property type="project" value="InterPro"/>
</dbReference>
<dbReference type="InterPro" id="IPR008276">
    <property type="entry name" value="C_nuclsd_transpt"/>
</dbReference>
<feature type="domain" description="Concentrative nucleoside transporter C-terminal" evidence="2">
    <location>
        <begin position="1"/>
        <end position="125"/>
    </location>
</feature>
<keyword evidence="1" id="KW-0472">Membrane</keyword>
<name>A0A8J2VJ48_9BACL</name>
<dbReference type="Pfam" id="PF07662">
    <property type="entry name" value="Nucleos_tra2_C"/>
    <property type="match status" value="1"/>
</dbReference>
<reference evidence="3" key="1">
    <citation type="journal article" date="2014" name="Int. J. Syst. Evol. Microbiol.">
        <title>Complete genome sequence of Corynebacterium casei LMG S-19264T (=DSM 44701T), isolated from a smear-ripened cheese.</title>
        <authorList>
            <consortium name="US DOE Joint Genome Institute (JGI-PGF)"/>
            <person name="Walter F."/>
            <person name="Albersmeier A."/>
            <person name="Kalinowski J."/>
            <person name="Ruckert C."/>
        </authorList>
    </citation>
    <scope>NUCLEOTIDE SEQUENCE</scope>
    <source>
        <strain evidence="3">CGMCC 1.15179</strain>
    </source>
</reference>
<keyword evidence="4" id="KW-1185">Reference proteome</keyword>
<keyword evidence="1" id="KW-1133">Transmembrane helix</keyword>
<protein>
    <recommendedName>
        <fullName evidence="2">Concentrative nucleoside transporter C-terminal domain-containing protein</fullName>
    </recommendedName>
</protein>
<dbReference type="InterPro" id="IPR011657">
    <property type="entry name" value="CNT_C_dom"/>
</dbReference>
<accession>A0A8J2VJ48</accession>
<dbReference type="Proteomes" id="UP000625210">
    <property type="component" value="Unassembled WGS sequence"/>
</dbReference>
<dbReference type="PANTHER" id="PTHR10590:SF4">
    <property type="entry name" value="SOLUTE CARRIER FAMILY 28 MEMBER 3"/>
    <property type="match status" value="1"/>
</dbReference>